<evidence type="ECO:0000256" key="11">
    <source>
        <dbReference type="SAM" id="Phobius"/>
    </source>
</evidence>
<keyword evidence="13" id="KW-1185">Reference proteome</keyword>
<keyword evidence="3" id="KW-1003">Cell membrane</keyword>
<keyword evidence="9 11" id="KW-0472">Membrane</keyword>
<evidence type="ECO:0000256" key="2">
    <source>
        <dbReference type="ARBA" id="ARBA00008149"/>
    </source>
</evidence>
<accession>A0A1H9S0A8</accession>
<dbReference type="GO" id="GO:0005576">
    <property type="term" value="C:extracellular region"/>
    <property type="evidence" value="ECO:0007669"/>
    <property type="project" value="TreeGrafter"/>
</dbReference>
<dbReference type="Gene3D" id="2.40.50.910">
    <property type="entry name" value="Type VII secretion system EccB, repeat 3 domain"/>
    <property type="match status" value="1"/>
</dbReference>
<evidence type="ECO:0000256" key="9">
    <source>
        <dbReference type="ARBA" id="ARBA00023136"/>
    </source>
</evidence>
<keyword evidence="4 11" id="KW-0812">Transmembrane</keyword>
<comment type="similarity">
    <text evidence="2">Belongs to the EccB family.</text>
</comment>
<dbReference type="GO" id="GO:0005524">
    <property type="term" value="F:ATP binding"/>
    <property type="evidence" value="ECO:0007669"/>
    <property type="project" value="UniProtKB-KW"/>
</dbReference>
<evidence type="ECO:0000256" key="8">
    <source>
        <dbReference type="ARBA" id="ARBA00022989"/>
    </source>
</evidence>
<dbReference type="Proteomes" id="UP000199051">
    <property type="component" value="Unassembled WGS sequence"/>
</dbReference>
<dbReference type="Pfam" id="PF05108">
    <property type="entry name" value="T7SS_ESX1_EccB"/>
    <property type="match status" value="1"/>
</dbReference>
<feature type="region of interest" description="Disordered" evidence="10">
    <location>
        <begin position="519"/>
        <end position="544"/>
    </location>
</feature>
<dbReference type="InterPro" id="IPR007795">
    <property type="entry name" value="T7SS_EccB"/>
</dbReference>
<evidence type="ECO:0000256" key="6">
    <source>
        <dbReference type="ARBA" id="ARBA00022801"/>
    </source>
</evidence>
<dbReference type="InterPro" id="IPR042485">
    <property type="entry name" value="T7SS_EccB_R3"/>
</dbReference>
<proteinExistence type="inferred from homology"/>
<keyword evidence="6" id="KW-0378">Hydrolase</keyword>
<name>A0A1H9S0A8_9PSEU</name>
<organism evidence="12 13">
    <name type="scientific">Actinokineospora terrae</name>
    <dbReference type="NCBI Taxonomy" id="155974"/>
    <lineage>
        <taxon>Bacteria</taxon>
        <taxon>Bacillati</taxon>
        <taxon>Actinomycetota</taxon>
        <taxon>Actinomycetes</taxon>
        <taxon>Pseudonocardiales</taxon>
        <taxon>Pseudonocardiaceae</taxon>
        <taxon>Actinokineospora</taxon>
    </lineage>
</organism>
<gene>
    <name evidence="12" type="ORF">SAMN04487818_105190</name>
</gene>
<dbReference type="GO" id="GO:0016787">
    <property type="term" value="F:hydrolase activity"/>
    <property type="evidence" value="ECO:0007669"/>
    <property type="project" value="UniProtKB-KW"/>
</dbReference>
<evidence type="ECO:0000256" key="5">
    <source>
        <dbReference type="ARBA" id="ARBA00022741"/>
    </source>
</evidence>
<dbReference type="AlphaFoldDB" id="A0A1H9S0A8"/>
<reference evidence="13" key="1">
    <citation type="submission" date="2016-10" db="EMBL/GenBank/DDBJ databases">
        <authorList>
            <person name="Varghese N."/>
            <person name="Submissions S."/>
        </authorList>
    </citation>
    <scope>NUCLEOTIDE SEQUENCE [LARGE SCALE GENOMIC DNA]</scope>
    <source>
        <strain evidence="13">DSM 44260</strain>
    </source>
</reference>
<evidence type="ECO:0000256" key="10">
    <source>
        <dbReference type="SAM" id="MobiDB-lite"/>
    </source>
</evidence>
<dbReference type="PANTHER" id="PTHR40765:SF2">
    <property type="entry name" value="ESX-2 SECRETION SYSTEM ATPASE ECCB2"/>
    <property type="match status" value="1"/>
</dbReference>
<dbReference type="STRING" id="155974.SAMN04487818_105190"/>
<sequence length="544" mass="57560">MPSTPTTKSQVQAYRFVLRRMQSALVRKDAVMLHDPMRTHSRATIVGVCIAAVGMVGFLVYGLLSPAPKLPSESGIIIAKPSGSVYVLLTNTEKGKVLIPTFNLASARLLLLARTNPGAQGQPGSQTDAGGTTEAVQAEVIPDDKLVDIPRDRLTGIQDGPQLLPEAAQRVSGDWAVCDEYKLEQSLNNPAAENKIETTVAGGVRDLGPELALTEALLVKSATKDTYLVYRTPPTANIKNAGTVRAKVDMSKGNILAALSLSEGSVRQITTGLLNAIPEAPELTPPTIPNRGERGQVDMNGLPVGSVVQVERAGRTDYYVVLVDGVQQIKKTTADLIRFTTTEGGAAITKVRPDQIPTVSAKQGIEDKTFPEVVPEVLSPVNYPVACLGWTIVGDGPSADQHTKVHIGKDLPLPRSQTGKAASVRISTPSADGQRLDYFYMPPGRAAVVRGATSRQDFATGPIYLISDRGVKFGIPDQRTAAALGLATQLPAPDAIVRLLPNGASLNTRDVLQTYDTVPVGAGQFPSTTPPPLPPATPQPPATP</sequence>
<dbReference type="PANTHER" id="PTHR40765">
    <property type="entry name" value="ESX-2 SECRETION SYSTEM ATPASE ECCB2"/>
    <property type="match status" value="1"/>
</dbReference>
<evidence type="ECO:0000256" key="7">
    <source>
        <dbReference type="ARBA" id="ARBA00022840"/>
    </source>
</evidence>
<feature type="compositionally biased region" description="Pro residues" evidence="10">
    <location>
        <begin position="528"/>
        <end position="544"/>
    </location>
</feature>
<dbReference type="EMBL" id="FOGI01000005">
    <property type="protein sequence ID" value="SER78055.1"/>
    <property type="molecule type" value="Genomic_DNA"/>
</dbReference>
<keyword evidence="8 11" id="KW-1133">Transmembrane helix</keyword>
<dbReference type="GO" id="GO:0005886">
    <property type="term" value="C:plasma membrane"/>
    <property type="evidence" value="ECO:0007669"/>
    <property type="project" value="UniProtKB-SubCell"/>
</dbReference>
<protein>
    <submittedName>
        <fullName evidence="12">Type VII secretion protein EccB</fullName>
    </submittedName>
</protein>
<evidence type="ECO:0000313" key="12">
    <source>
        <dbReference type="EMBL" id="SER78055.1"/>
    </source>
</evidence>
<evidence type="ECO:0000256" key="4">
    <source>
        <dbReference type="ARBA" id="ARBA00022692"/>
    </source>
</evidence>
<dbReference type="RefSeq" id="WP_092777715.1">
    <property type="nucleotide sequence ID" value="NZ_FOGI01000005.1"/>
</dbReference>
<evidence type="ECO:0000256" key="3">
    <source>
        <dbReference type="ARBA" id="ARBA00022475"/>
    </source>
</evidence>
<dbReference type="InterPro" id="IPR044857">
    <property type="entry name" value="T7SS_EccB_R1"/>
</dbReference>
<feature type="transmembrane region" description="Helical" evidence="11">
    <location>
        <begin position="43"/>
        <end position="64"/>
    </location>
</feature>
<keyword evidence="7" id="KW-0067">ATP-binding</keyword>
<evidence type="ECO:0000313" key="13">
    <source>
        <dbReference type="Proteomes" id="UP000199051"/>
    </source>
</evidence>
<comment type="subcellular location">
    <subcellularLocation>
        <location evidence="1">Cell membrane</location>
        <topology evidence="1">Single-pass membrane protein</topology>
    </subcellularLocation>
</comment>
<dbReference type="Gene3D" id="3.30.2390.20">
    <property type="entry name" value="Type VII secretion system EccB, repeat 1 domain"/>
    <property type="match status" value="1"/>
</dbReference>
<dbReference type="NCBIfam" id="TIGR03919">
    <property type="entry name" value="T7SS_EccB"/>
    <property type="match status" value="1"/>
</dbReference>
<feature type="region of interest" description="Disordered" evidence="10">
    <location>
        <begin position="281"/>
        <end position="300"/>
    </location>
</feature>
<keyword evidence="5" id="KW-0547">Nucleotide-binding</keyword>
<evidence type="ECO:0000256" key="1">
    <source>
        <dbReference type="ARBA" id="ARBA00004162"/>
    </source>
</evidence>